<feature type="region of interest" description="Disordered" evidence="1">
    <location>
        <begin position="137"/>
        <end position="159"/>
    </location>
</feature>
<dbReference type="EMBL" id="MGDZ01000010">
    <property type="protein sequence ID" value="OGL74036.1"/>
    <property type="molecule type" value="Genomic_DNA"/>
</dbReference>
<protein>
    <submittedName>
        <fullName evidence="2">Uncharacterized protein</fullName>
    </submittedName>
</protein>
<dbReference type="STRING" id="1802391.A3D72_00905"/>
<dbReference type="Proteomes" id="UP000176303">
    <property type="component" value="Unassembled WGS sequence"/>
</dbReference>
<evidence type="ECO:0000313" key="2">
    <source>
        <dbReference type="EMBL" id="OGL74036.1"/>
    </source>
</evidence>
<comment type="caution">
    <text evidence="2">The sequence shown here is derived from an EMBL/GenBank/DDBJ whole genome shotgun (WGS) entry which is preliminary data.</text>
</comment>
<gene>
    <name evidence="2" type="ORF">A3D72_00905</name>
</gene>
<evidence type="ECO:0000313" key="3">
    <source>
        <dbReference type="Proteomes" id="UP000176303"/>
    </source>
</evidence>
<dbReference type="AlphaFoldDB" id="A0A1F7U704"/>
<sequence length="159" mass="17875">MHVFKKICFCHTREIPFRSTADFDEHAVAQVFCSLCSDRAPGEALSVAVTGVPGWSGVYAIDWNQGYLEHADPKFRDREPYYSELFRSGRCSFGFLPREHAERSYTVLGIREGTPSEVLPAGPDQVLMKVSGMPALPRKKGLRGPEEAKRHFSGYKGHR</sequence>
<name>A0A1F7U704_9BACT</name>
<accession>A0A1F7U704</accession>
<reference evidence="2 3" key="1">
    <citation type="journal article" date="2016" name="Nat. Commun.">
        <title>Thousands of microbial genomes shed light on interconnected biogeochemical processes in an aquifer system.</title>
        <authorList>
            <person name="Anantharaman K."/>
            <person name="Brown C.T."/>
            <person name="Hug L.A."/>
            <person name="Sharon I."/>
            <person name="Castelle C.J."/>
            <person name="Probst A.J."/>
            <person name="Thomas B.C."/>
            <person name="Singh A."/>
            <person name="Wilkins M.J."/>
            <person name="Karaoz U."/>
            <person name="Brodie E.L."/>
            <person name="Williams K.H."/>
            <person name="Hubbard S.S."/>
            <person name="Banfield J.F."/>
        </authorList>
    </citation>
    <scope>NUCLEOTIDE SEQUENCE [LARGE SCALE GENOMIC DNA]</scope>
</reference>
<organism evidence="2 3">
    <name type="scientific">Candidatus Uhrbacteria bacterium RIFCSPHIGHO2_02_FULL_57_19</name>
    <dbReference type="NCBI Taxonomy" id="1802391"/>
    <lineage>
        <taxon>Bacteria</taxon>
        <taxon>Candidatus Uhriibacteriota</taxon>
    </lineage>
</organism>
<evidence type="ECO:0000256" key="1">
    <source>
        <dbReference type="SAM" id="MobiDB-lite"/>
    </source>
</evidence>
<proteinExistence type="predicted"/>